<dbReference type="KEGG" id="aare:D3093_12775"/>
<dbReference type="Pfam" id="PF13860">
    <property type="entry name" value="FlgD_ig"/>
    <property type="match status" value="1"/>
</dbReference>
<keyword evidence="9" id="KW-0969">Cilium</keyword>
<dbReference type="Pfam" id="PF03963">
    <property type="entry name" value="FlgD"/>
    <property type="match status" value="1"/>
</dbReference>
<evidence type="ECO:0000259" key="8">
    <source>
        <dbReference type="Pfam" id="PF13861"/>
    </source>
</evidence>
<feature type="region of interest" description="Disordered" evidence="6">
    <location>
        <begin position="1"/>
        <end position="20"/>
    </location>
</feature>
<dbReference type="Gene3D" id="2.60.40.4070">
    <property type="match status" value="1"/>
</dbReference>
<gene>
    <name evidence="9" type="ORF">D3093_12775</name>
</gene>
<comment type="similarity">
    <text evidence="1 5">Belongs to the FlgD family.</text>
</comment>
<evidence type="ECO:0000313" key="9">
    <source>
        <dbReference type="EMBL" id="QCN96059.1"/>
    </source>
</evidence>
<evidence type="ECO:0000259" key="7">
    <source>
        <dbReference type="Pfam" id="PF13860"/>
    </source>
</evidence>
<dbReference type="InterPro" id="IPR005648">
    <property type="entry name" value="FlgD"/>
</dbReference>
<keyword evidence="9" id="KW-0282">Flagellum</keyword>
<feature type="domain" description="FlgD Tudor-like" evidence="8">
    <location>
        <begin position="88"/>
        <end position="215"/>
    </location>
</feature>
<dbReference type="InterPro" id="IPR025965">
    <property type="entry name" value="FlgD/Vpr_Ig-like"/>
</dbReference>
<evidence type="ECO:0000256" key="3">
    <source>
        <dbReference type="ARBA" id="ARBA00022795"/>
    </source>
</evidence>
<organism evidence="9 10">
    <name type="scientific">Azospirillum argentinense</name>
    <dbReference type="NCBI Taxonomy" id="2970906"/>
    <lineage>
        <taxon>Bacteria</taxon>
        <taxon>Pseudomonadati</taxon>
        <taxon>Pseudomonadota</taxon>
        <taxon>Alphaproteobacteria</taxon>
        <taxon>Rhodospirillales</taxon>
        <taxon>Azospirillaceae</taxon>
        <taxon>Azospirillum</taxon>
    </lineage>
</organism>
<dbReference type="Gene3D" id="2.30.30.910">
    <property type="match status" value="1"/>
</dbReference>
<dbReference type="GO" id="GO:0044781">
    <property type="term" value="P:bacterial-type flagellum organization"/>
    <property type="evidence" value="ECO:0007669"/>
    <property type="project" value="UniProtKB-UniRule"/>
</dbReference>
<dbReference type="RefSeq" id="WP_137115738.1">
    <property type="nucleotide sequence ID" value="NZ_CP032321.1"/>
</dbReference>
<evidence type="ECO:0000256" key="5">
    <source>
        <dbReference type="RuleBase" id="RU362076"/>
    </source>
</evidence>
<feature type="domain" description="FlgD/Vpr Ig-like" evidence="7">
    <location>
        <begin position="106"/>
        <end position="175"/>
    </location>
</feature>
<proteinExistence type="inferred from homology"/>
<dbReference type="AlphaFoldDB" id="A0A4D8PMV1"/>
<dbReference type="Pfam" id="PF13861">
    <property type="entry name" value="FLgD_tudor"/>
    <property type="match status" value="1"/>
</dbReference>
<keyword evidence="9" id="KW-0966">Cell projection</keyword>
<sequence>MQVDSLSSSTVTTNSSAKSSSASLAGSYQSFLTLLLKQLEVQDPTNPVDTAQYTSQLVQLSSLEQQMSMSDKLDELTSAVQALGTGSSALGYLGRTVTAEGDTTALQNGAANWEYSLNSEAASVTLTVRDEDGAIVYQDSGATGQGSHSFTWDGTGRDGAVHTSGTYSLTVTALDSSKAAIATETRIKGTVTSVDTSGTSAALGIGGVSVPADDVLSLS</sequence>
<evidence type="ECO:0000256" key="6">
    <source>
        <dbReference type="SAM" id="MobiDB-lite"/>
    </source>
</evidence>
<protein>
    <recommendedName>
        <fullName evidence="2 5">Basal-body rod modification protein FlgD</fullName>
    </recommendedName>
</protein>
<evidence type="ECO:0000256" key="2">
    <source>
        <dbReference type="ARBA" id="ARBA00016013"/>
    </source>
</evidence>
<name>A0A4D8PMV1_9PROT</name>
<dbReference type="Proteomes" id="UP000298595">
    <property type="component" value="Chromosome"/>
</dbReference>
<accession>A0A4D8PMV1</accession>
<evidence type="ECO:0000313" key="10">
    <source>
        <dbReference type="Proteomes" id="UP000298595"/>
    </source>
</evidence>
<reference evidence="9 10" key="1">
    <citation type="submission" date="2018-09" db="EMBL/GenBank/DDBJ databases">
        <title>Whole genome based analysis of evolution and adaptive divergence in Indian and Brazilian strains of Azospirillum brasilense.</title>
        <authorList>
            <person name="Singh C."/>
            <person name="Tripathi A.K."/>
        </authorList>
    </citation>
    <scope>NUCLEOTIDE SEQUENCE [LARGE SCALE GENOMIC DNA]</scope>
    <source>
        <strain evidence="9 10">MTCC4035</strain>
    </source>
</reference>
<evidence type="ECO:0000256" key="4">
    <source>
        <dbReference type="ARBA" id="ARBA00024746"/>
    </source>
</evidence>
<comment type="function">
    <text evidence="4 5">Required for flagellar hook formation. May act as a scaffolding protein.</text>
</comment>
<keyword evidence="3 5" id="KW-1005">Bacterial flagellum biogenesis</keyword>
<dbReference type="EMBL" id="CP032321">
    <property type="protein sequence ID" value="QCN96059.1"/>
    <property type="molecule type" value="Genomic_DNA"/>
</dbReference>
<dbReference type="InterPro" id="IPR025963">
    <property type="entry name" value="FLgD_Tudor"/>
</dbReference>
<evidence type="ECO:0000256" key="1">
    <source>
        <dbReference type="ARBA" id="ARBA00010577"/>
    </source>
</evidence>